<dbReference type="SUPFAM" id="SSF53098">
    <property type="entry name" value="Ribonuclease H-like"/>
    <property type="match status" value="1"/>
</dbReference>
<feature type="domain" description="RNase H type-1" evidence="1">
    <location>
        <begin position="80"/>
        <end position="186"/>
    </location>
</feature>
<dbReference type="PANTHER" id="PTHR47074:SF48">
    <property type="entry name" value="POLYNUCLEOTIDYL TRANSFERASE, RIBONUCLEASE H-LIKE SUPERFAMILY PROTEIN"/>
    <property type="match status" value="1"/>
</dbReference>
<dbReference type="InterPro" id="IPR002156">
    <property type="entry name" value="RNaseH_domain"/>
</dbReference>
<gene>
    <name evidence="2" type="ORF">Golax_020366</name>
</gene>
<dbReference type="InterPro" id="IPR036397">
    <property type="entry name" value="RNaseH_sf"/>
</dbReference>
<reference evidence="2 3" key="1">
    <citation type="journal article" date="2019" name="Genome Biol. Evol.">
        <title>Insights into the evolution of the New World diploid cottons (Gossypium, subgenus Houzingenia) based on genome sequencing.</title>
        <authorList>
            <person name="Grover C.E."/>
            <person name="Arick M.A. 2nd"/>
            <person name="Thrash A."/>
            <person name="Conover J.L."/>
            <person name="Sanders W.S."/>
            <person name="Peterson D.G."/>
            <person name="Frelichowski J.E."/>
            <person name="Scheffler J.A."/>
            <person name="Scheffler B.E."/>
            <person name="Wendel J.F."/>
        </authorList>
    </citation>
    <scope>NUCLEOTIDE SEQUENCE [LARGE SCALE GENOMIC DNA]</scope>
    <source>
        <strain evidence="2">4</strain>
        <tissue evidence="2">Leaf</tissue>
    </source>
</reference>
<dbReference type="Proteomes" id="UP000593574">
    <property type="component" value="Unassembled WGS sequence"/>
</dbReference>
<dbReference type="GO" id="GO:0004523">
    <property type="term" value="F:RNA-DNA hybrid ribonuclease activity"/>
    <property type="evidence" value="ECO:0007669"/>
    <property type="project" value="InterPro"/>
</dbReference>
<dbReference type="InterPro" id="IPR012337">
    <property type="entry name" value="RNaseH-like_sf"/>
</dbReference>
<accession>A0A7J9B0L7</accession>
<dbReference type="InterPro" id="IPR052929">
    <property type="entry name" value="RNase_H-like_EbsB-rel"/>
</dbReference>
<evidence type="ECO:0000259" key="1">
    <source>
        <dbReference type="Pfam" id="PF13456"/>
    </source>
</evidence>
<feature type="non-terminal residue" evidence="2">
    <location>
        <position position="187"/>
    </location>
</feature>
<sequence>MRILDKKAFEDFTTTLSNIWNYRNNVIFRGKEEDAHVIWERGCKLNDDFHIHNFSIWPILPQALRTCKWEKPQVGVIKVNVDASVNANRTGLGIIVRDSDGFVLSDKAVFINRIVNSEWEELDGLLEGIQLAQSLIDKVIFEINCACIINQFCKHMDDITIFSYHFKEARKMLDSFSKVEVKWVDRR</sequence>
<comment type="caution">
    <text evidence="2">The sequence shown here is derived from an EMBL/GenBank/DDBJ whole genome shotgun (WGS) entry which is preliminary data.</text>
</comment>
<name>A0A7J9B0L7_9ROSI</name>
<dbReference type="EMBL" id="JABEZV010439665">
    <property type="protein sequence ID" value="MBA0729763.1"/>
    <property type="molecule type" value="Genomic_DNA"/>
</dbReference>
<dbReference type="Pfam" id="PF13456">
    <property type="entry name" value="RVT_3"/>
    <property type="match status" value="1"/>
</dbReference>
<organism evidence="2 3">
    <name type="scientific">Gossypium laxum</name>
    <dbReference type="NCBI Taxonomy" id="34288"/>
    <lineage>
        <taxon>Eukaryota</taxon>
        <taxon>Viridiplantae</taxon>
        <taxon>Streptophyta</taxon>
        <taxon>Embryophyta</taxon>
        <taxon>Tracheophyta</taxon>
        <taxon>Spermatophyta</taxon>
        <taxon>Magnoliopsida</taxon>
        <taxon>eudicotyledons</taxon>
        <taxon>Gunneridae</taxon>
        <taxon>Pentapetalae</taxon>
        <taxon>rosids</taxon>
        <taxon>malvids</taxon>
        <taxon>Malvales</taxon>
        <taxon>Malvaceae</taxon>
        <taxon>Malvoideae</taxon>
        <taxon>Gossypium</taxon>
    </lineage>
</organism>
<evidence type="ECO:0000313" key="2">
    <source>
        <dbReference type="EMBL" id="MBA0729763.1"/>
    </source>
</evidence>
<proteinExistence type="predicted"/>
<evidence type="ECO:0000313" key="3">
    <source>
        <dbReference type="Proteomes" id="UP000593574"/>
    </source>
</evidence>
<dbReference type="AlphaFoldDB" id="A0A7J9B0L7"/>
<dbReference type="PANTHER" id="PTHR47074">
    <property type="entry name" value="BNAC02G40300D PROTEIN"/>
    <property type="match status" value="1"/>
</dbReference>
<keyword evidence="3" id="KW-1185">Reference proteome</keyword>
<dbReference type="Gene3D" id="3.30.420.10">
    <property type="entry name" value="Ribonuclease H-like superfamily/Ribonuclease H"/>
    <property type="match status" value="1"/>
</dbReference>
<dbReference type="GO" id="GO:0003676">
    <property type="term" value="F:nucleic acid binding"/>
    <property type="evidence" value="ECO:0007669"/>
    <property type="project" value="InterPro"/>
</dbReference>
<protein>
    <recommendedName>
        <fullName evidence="1">RNase H type-1 domain-containing protein</fullName>
    </recommendedName>
</protein>